<keyword evidence="7" id="KW-0732">Signal</keyword>
<dbReference type="Gene3D" id="1.10.520.10">
    <property type="match status" value="1"/>
</dbReference>
<dbReference type="PANTHER" id="PTHR31356">
    <property type="entry name" value="THYLAKOID LUMENAL 29 KDA PROTEIN, CHLOROPLASTIC-RELATED"/>
    <property type="match status" value="1"/>
</dbReference>
<feature type="disulfide bond" evidence="17">
    <location>
        <begin position="156"/>
        <end position="436"/>
    </location>
</feature>
<evidence type="ECO:0000313" key="21">
    <source>
        <dbReference type="Proteomes" id="UP000636479"/>
    </source>
</evidence>
<dbReference type="GO" id="GO:0020037">
    <property type="term" value="F:heme binding"/>
    <property type="evidence" value="ECO:0007669"/>
    <property type="project" value="UniProtKB-UniRule"/>
</dbReference>
<evidence type="ECO:0000256" key="13">
    <source>
        <dbReference type="ARBA" id="ARBA00023324"/>
    </source>
</evidence>
<dbReference type="PRINTS" id="PR00462">
    <property type="entry name" value="LIGNINASE"/>
</dbReference>
<keyword evidence="6 15" id="KW-0479">Metal-binding</keyword>
<evidence type="ECO:0000256" key="5">
    <source>
        <dbReference type="ARBA" id="ARBA00022617"/>
    </source>
</evidence>
<feature type="disulfide bond" evidence="17">
    <location>
        <begin position="400"/>
        <end position="466"/>
    </location>
</feature>
<keyword evidence="11 17" id="KW-1015">Disulfide bond</keyword>
<dbReference type="GO" id="GO:0000302">
    <property type="term" value="P:response to reactive oxygen species"/>
    <property type="evidence" value="ECO:0007669"/>
    <property type="project" value="TreeGrafter"/>
</dbReference>
<feature type="binding site" evidence="15">
    <location>
        <position position="207"/>
    </location>
    <ligand>
        <name>Ca(2+)</name>
        <dbReference type="ChEBI" id="CHEBI:29108"/>
        <label>1</label>
    </ligand>
</feature>
<evidence type="ECO:0000256" key="11">
    <source>
        <dbReference type="ARBA" id="ARBA00023157"/>
    </source>
</evidence>
<dbReference type="GO" id="GO:0005576">
    <property type="term" value="C:extracellular region"/>
    <property type="evidence" value="ECO:0007669"/>
    <property type="project" value="UniProtKB-SubCell"/>
</dbReference>
<evidence type="ECO:0000256" key="12">
    <source>
        <dbReference type="ARBA" id="ARBA00023180"/>
    </source>
</evidence>
<dbReference type="PROSITE" id="PS00435">
    <property type="entry name" value="PEROXIDASE_1"/>
    <property type="match status" value="1"/>
</dbReference>
<dbReference type="InterPro" id="IPR019793">
    <property type="entry name" value="Peroxidases_heam-ligand_BS"/>
</dbReference>
<accession>A0A8H6W3Z7</accession>
<dbReference type="OrthoDB" id="2113341at2759"/>
<dbReference type="SUPFAM" id="SSF48113">
    <property type="entry name" value="Heme-dependent peroxidases"/>
    <property type="match status" value="1"/>
</dbReference>
<feature type="site" description="Transition state stabilizer" evidence="16">
    <location>
        <position position="184"/>
    </location>
</feature>
<dbReference type="EC" id="1.11.1.-" evidence="18"/>
<dbReference type="Pfam" id="PF00141">
    <property type="entry name" value="peroxidase"/>
    <property type="match status" value="1"/>
</dbReference>
<reference evidence="20" key="1">
    <citation type="submission" date="2020-05" db="EMBL/GenBank/DDBJ databases">
        <title>Mycena genomes resolve the evolution of fungal bioluminescence.</title>
        <authorList>
            <person name="Tsai I.J."/>
        </authorList>
    </citation>
    <scope>NUCLEOTIDE SEQUENCE</scope>
    <source>
        <strain evidence="20">171206Taipei</strain>
    </source>
</reference>
<comment type="similarity">
    <text evidence="2 18">Belongs to the peroxidase family. Ligninase subfamily.</text>
</comment>
<dbReference type="CDD" id="cd00692">
    <property type="entry name" value="ligninase"/>
    <property type="match status" value="1"/>
</dbReference>
<dbReference type="EMBL" id="JACAZF010000005">
    <property type="protein sequence ID" value="KAF7304097.1"/>
    <property type="molecule type" value="Genomic_DNA"/>
</dbReference>
<feature type="binding site" evidence="15">
    <location>
        <position position="331"/>
    </location>
    <ligand>
        <name>Ca(2+)</name>
        <dbReference type="ChEBI" id="CHEBI:29108"/>
        <label>2</label>
    </ligand>
</feature>
<feature type="disulfide bond" evidence="17">
    <location>
        <begin position="145"/>
        <end position="157"/>
    </location>
</feature>
<dbReference type="PANTHER" id="PTHR31356:SF66">
    <property type="entry name" value="CATALASE-PEROXIDASE"/>
    <property type="match status" value="1"/>
</dbReference>
<feature type="binding site" evidence="15">
    <location>
        <position position="203"/>
    </location>
    <ligand>
        <name>Ca(2+)</name>
        <dbReference type="ChEBI" id="CHEBI:29108"/>
        <label>1</label>
    </ligand>
</feature>
<feature type="disulfide bond" evidence="17">
    <location>
        <begin position="175"/>
        <end position="257"/>
    </location>
</feature>
<sequence>MAFVATEHLTGISAPQCGPGNNDCNSTPVLTLLPRQHYQPDLPSPHALCIRMTLAADRRQTQTAFELNIDIRAVIRALFRTATSQPLSLLPPIVIRFPSFAFEDAWIFALCVAAVRSGASFVHCAPAASASAAPAAATAAAQVVCPDGTRVGHAECCPFVPLAQDLQKNLFENECGEDAHEVFRLTFHDAITISQKSPSAGGGADGSFLLFPDQEPNFPGNEGTDDSVQALLPFLQRHNVTAGDLIQFAGAVAIGNCPGAPRLEFLAGRPNAKRLPARNLIPLPSDSVDRILSRFADAGNFSPFEVVSLLASHSIARADHVDPKIQAAPFDSTPFTFDTQVYLEVLLHGTGFPGSKNNSGEVKSPLPLGNLAINGGKGNDTGEMRLQSDFAISRDPRTACFWQGFVNQQTFMANSFKAAMSKLAVLGNDRAKLVDCSDVVPKPVTTRVKPASFPATKSSKDLELVCASPFPSLSIDAGPRETLIPHCPDGSQNCP</sequence>
<comment type="cofactor">
    <cofactor evidence="15 18">
        <name>Ca(2+)</name>
        <dbReference type="ChEBI" id="CHEBI:29108"/>
    </cofactor>
    <text evidence="15 18">Binds 2 calcium ions per subunit.</text>
</comment>
<evidence type="ECO:0000256" key="14">
    <source>
        <dbReference type="PIRSR" id="PIRSR601621-1"/>
    </source>
</evidence>
<evidence type="ECO:0000256" key="17">
    <source>
        <dbReference type="PIRSR" id="PIRSR601621-4"/>
    </source>
</evidence>
<keyword evidence="9 18" id="KW-0560">Oxidoreductase</keyword>
<name>A0A8H6W3Z7_9AGAR</name>
<gene>
    <name evidence="20" type="ORF">MIND_00641200</name>
</gene>
<keyword evidence="12" id="KW-0325">Glycoprotein</keyword>
<evidence type="ECO:0000256" key="10">
    <source>
        <dbReference type="ARBA" id="ARBA00023004"/>
    </source>
</evidence>
<evidence type="ECO:0000256" key="3">
    <source>
        <dbReference type="ARBA" id="ARBA00022525"/>
    </source>
</evidence>
<keyword evidence="21" id="KW-1185">Reference proteome</keyword>
<evidence type="ECO:0000256" key="16">
    <source>
        <dbReference type="PIRSR" id="PIRSR601621-3"/>
    </source>
</evidence>
<evidence type="ECO:0000256" key="6">
    <source>
        <dbReference type="ARBA" id="ARBA00022723"/>
    </source>
</evidence>
<dbReference type="InterPro" id="IPR044831">
    <property type="entry name" value="Ccp1-like"/>
</dbReference>
<evidence type="ECO:0000256" key="7">
    <source>
        <dbReference type="ARBA" id="ARBA00022729"/>
    </source>
</evidence>
<feature type="binding site" evidence="15">
    <location>
        <position position="205"/>
    </location>
    <ligand>
        <name>Ca(2+)</name>
        <dbReference type="ChEBI" id="CHEBI:29108"/>
        <label>1</label>
    </ligand>
</feature>
<keyword evidence="5 15" id="KW-0349">Heme</keyword>
<dbReference type="Pfam" id="PF11895">
    <property type="entry name" value="Peroxidase_ext"/>
    <property type="match status" value="1"/>
</dbReference>
<dbReference type="RefSeq" id="XP_037221069.1">
    <property type="nucleotide sequence ID" value="XM_037363148.1"/>
</dbReference>
<evidence type="ECO:0000256" key="15">
    <source>
        <dbReference type="PIRSR" id="PIRSR601621-2"/>
    </source>
</evidence>
<dbReference type="GO" id="GO:0046872">
    <property type="term" value="F:metal ion binding"/>
    <property type="evidence" value="ECO:0007669"/>
    <property type="project" value="UniProtKB-UniRule"/>
</dbReference>
<dbReference type="InterPro" id="IPR024589">
    <property type="entry name" value="Ligninase_C"/>
</dbReference>
<dbReference type="InterPro" id="IPR001621">
    <property type="entry name" value="Ligninase"/>
</dbReference>
<keyword evidence="8 15" id="KW-0106">Calcium</keyword>
<protein>
    <recommendedName>
        <fullName evidence="18">Peroxidase</fullName>
        <ecNumber evidence="18">1.11.1.-</ecNumber>
    </recommendedName>
</protein>
<dbReference type="Gene3D" id="1.10.420.10">
    <property type="entry name" value="Peroxidase, domain 2"/>
    <property type="match status" value="1"/>
</dbReference>
<dbReference type="PROSITE" id="PS50873">
    <property type="entry name" value="PEROXIDASE_4"/>
    <property type="match status" value="1"/>
</dbReference>
<evidence type="ECO:0000313" key="20">
    <source>
        <dbReference type="EMBL" id="KAF7304097.1"/>
    </source>
</evidence>
<dbReference type="InterPro" id="IPR002016">
    <property type="entry name" value="Haem_peroxidase"/>
</dbReference>
<feature type="domain" description="Plant heme peroxidase family profile" evidence="19">
    <location>
        <begin position="179"/>
        <end position="440"/>
    </location>
</feature>
<dbReference type="Proteomes" id="UP000636479">
    <property type="component" value="Unassembled WGS sequence"/>
</dbReference>
<dbReference type="GO" id="GO:0004601">
    <property type="term" value="F:peroxidase activity"/>
    <property type="evidence" value="ECO:0007669"/>
    <property type="project" value="UniProtKB-KW"/>
</dbReference>
<dbReference type="PRINTS" id="PR00458">
    <property type="entry name" value="PEROXIDASE"/>
</dbReference>
<dbReference type="GO" id="GO:0042744">
    <property type="term" value="P:hydrogen peroxide catabolic process"/>
    <property type="evidence" value="ECO:0007669"/>
    <property type="project" value="UniProtKB-KW"/>
</dbReference>
<comment type="cofactor">
    <cofactor evidence="15">
        <name>heme b</name>
        <dbReference type="ChEBI" id="CHEBI:60344"/>
    </cofactor>
    <text evidence="15">Binds 1 heme b (iron(II)-protoporphyrin IX) group per subunit.</text>
</comment>
<feature type="binding site" evidence="15">
    <location>
        <position position="314"/>
    </location>
    <ligand>
        <name>Ca(2+)</name>
        <dbReference type="ChEBI" id="CHEBI:29108"/>
        <label>2</label>
    </ligand>
</feature>
<evidence type="ECO:0000256" key="1">
    <source>
        <dbReference type="ARBA" id="ARBA00004613"/>
    </source>
</evidence>
<comment type="caution">
    <text evidence="20">The sequence shown here is derived from an EMBL/GenBank/DDBJ whole genome shotgun (WGS) entry which is preliminary data.</text>
</comment>
<organism evidence="20 21">
    <name type="scientific">Mycena indigotica</name>
    <dbReference type="NCBI Taxonomy" id="2126181"/>
    <lineage>
        <taxon>Eukaryota</taxon>
        <taxon>Fungi</taxon>
        <taxon>Dikarya</taxon>
        <taxon>Basidiomycota</taxon>
        <taxon>Agaricomycotina</taxon>
        <taxon>Agaricomycetes</taxon>
        <taxon>Agaricomycetidae</taxon>
        <taxon>Agaricales</taxon>
        <taxon>Marasmiineae</taxon>
        <taxon>Mycenaceae</taxon>
        <taxon>Mycena</taxon>
    </lineage>
</organism>
<feature type="binding site" description="axial binding residue" evidence="15">
    <location>
        <position position="313"/>
    </location>
    <ligand>
        <name>heme b</name>
        <dbReference type="ChEBI" id="CHEBI:60344"/>
    </ligand>
    <ligandPart>
        <name>Fe</name>
        <dbReference type="ChEBI" id="CHEBI:18248"/>
    </ligandPart>
</feature>
<proteinExistence type="inferred from homology"/>
<keyword evidence="10 15" id="KW-0408">Iron</keyword>
<feature type="active site" description="Proton acceptor" evidence="14">
    <location>
        <position position="188"/>
    </location>
</feature>
<feature type="binding site" evidence="15">
    <location>
        <position position="333"/>
    </location>
    <ligand>
        <name>Ca(2+)</name>
        <dbReference type="ChEBI" id="CHEBI:29108"/>
        <label>2</label>
    </ligand>
</feature>
<evidence type="ECO:0000256" key="2">
    <source>
        <dbReference type="ARBA" id="ARBA00006089"/>
    </source>
</evidence>
<feature type="binding site" evidence="15">
    <location>
        <position position="338"/>
    </location>
    <ligand>
        <name>Ca(2+)</name>
        <dbReference type="ChEBI" id="CHEBI:29108"/>
        <label>2</label>
    </ligand>
</feature>
<comment type="subcellular location">
    <subcellularLocation>
        <location evidence="1">Secreted</location>
    </subcellularLocation>
</comment>
<evidence type="ECO:0000259" key="19">
    <source>
        <dbReference type="PROSITE" id="PS50873"/>
    </source>
</evidence>
<keyword evidence="13" id="KW-0376">Hydrogen peroxide</keyword>
<evidence type="ECO:0000256" key="9">
    <source>
        <dbReference type="ARBA" id="ARBA00023002"/>
    </source>
</evidence>
<evidence type="ECO:0000256" key="18">
    <source>
        <dbReference type="RuleBase" id="RU363051"/>
    </source>
</evidence>
<dbReference type="AlphaFoldDB" id="A0A8H6W3Z7"/>
<dbReference type="GeneID" id="59345664"/>
<evidence type="ECO:0000256" key="8">
    <source>
        <dbReference type="ARBA" id="ARBA00022837"/>
    </source>
</evidence>
<evidence type="ECO:0000256" key="4">
    <source>
        <dbReference type="ARBA" id="ARBA00022559"/>
    </source>
</evidence>
<dbReference type="GO" id="GO:0034599">
    <property type="term" value="P:cellular response to oxidative stress"/>
    <property type="evidence" value="ECO:0007669"/>
    <property type="project" value="InterPro"/>
</dbReference>
<feature type="binding site" evidence="15">
    <location>
        <position position="189"/>
    </location>
    <ligand>
        <name>Ca(2+)</name>
        <dbReference type="ChEBI" id="CHEBI:29108"/>
        <label>1</label>
    </ligand>
</feature>
<keyword evidence="3" id="KW-0964">Secreted</keyword>
<dbReference type="InterPro" id="IPR010255">
    <property type="entry name" value="Haem_peroxidase_sf"/>
</dbReference>
<keyword evidence="4 18" id="KW-0575">Peroxidase</keyword>